<keyword evidence="7 12" id="KW-0865">Zymogen</keyword>
<evidence type="ECO:0000256" key="4">
    <source>
        <dbReference type="ARBA" id="ARBA00022793"/>
    </source>
</evidence>
<feature type="chain" id="PRO_5023517371" description="Phosphatidylserine decarboxylase alpha chain" evidence="12">
    <location>
        <begin position="227"/>
        <end position="260"/>
    </location>
</feature>
<dbReference type="EMBL" id="LFXJ01000008">
    <property type="protein sequence ID" value="KMY30422.1"/>
    <property type="molecule type" value="Genomic_DNA"/>
</dbReference>
<keyword evidence="8 12" id="KW-0594">Phospholipid biosynthesis</keyword>
<dbReference type="Proteomes" id="UP000037326">
    <property type="component" value="Unassembled WGS sequence"/>
</dbReference>
<comment type="PTM">
    <text evidence="12">Is synthesized initially as an inactive proenzyme. Formation of the active enzyme involves a self-maturation process in which the active site pyruvoyl group is generated from an internal serine residue via an autocatalytic post-translational modification. Two non-identical subunits are generated from the proenzyme in this reaction, and the pyruvate is formed at the N-terminus of the alpha chain, which is derived from the carboxyl end of the proenzyme. The autoendoproteolytic cleavage occurs by a canonical serine protease mechanism, in which the side chain hydroxyl group of the serine supplies its oxygen atom to form the C-terminus of the beta chain, while the remainder of the serine residue undergoes an oxidative deamination to produce ammonia and the pyruvoyl prosthetic group on the alpha chain. During this reaction, the Ser that is part of the protease active site of the proenzyme becomes the pyruvoyl prosthetic group, which constitutes an essential element of the active site of the mature decarboxylase.</text>
</comment>
<dbReference type="AlphaFoldDB" id="A0A0K9F884"/>
<feature type="site" description="Cleavage (non-hydrolytic); by autocatalysis" evidence="12">
    <location>
        <begin position="226"/>
        <end position="227"/>
    </location>
</feature>
<organism evidence="13 14">
    <name type="scientific">Lysinibacillus xylanilyticus</name>
    <dbReference type="NCBI Taxonomy" id="582475"/>
    <lineage>
        <taxon>Bacteria</taxon>
        <taxon>Bacillati</taxon>
        <taxon>Bacillota</taxon>
        <taxon>Bacilli</taxon>
        <taxon>Bacillales</taxon>
        <taxon>Bacillaceae</taxon>
        <taxon>Lysinibacillus</taxon>
    </lineage>
</organism>
<evidence type="ECO:0000256" key="11">
    <source>
        <dbReference type="ARBA" id="ARBA00023317"/>
    </source>
</evidence>
<feature type="active site" description="Charge relay system; for autoendoproteolytic cleavage activity" evidence="12">
    <location>
        <position position="227"/>
    </location>
</feature>
<feature type="modified residue" description="Pyruvic acid (Ser); by autocatalysis" evidence="12">
    <location>
        <position position="227"/>
    </location>
</feature>
<dbReference type="GO" id="GO:0006646">
    <property type="term" value="P:phosphatidylethanolamine biosynthetic process"/>
    <property type="evidence" value="ECO:0007669"/>
    <property type="project" value="UniProtKB-UniRule"/>
</dbReference>
<dbReference type="NCBIfam" id="TIGR00163">
    <property type="entry name" value="PS_decarb"/>
    <property type="match status" value="1"/>
</dbReference>
<comment type="subcellular location">
    <subcellularLocation>
        <location evidence="12">Cell membrane</location>
        <topology evidence="12">Peripheral membrane protein</topology>
    </subcellularLocation>
</comment>
<dbReference type="EC" id="4.1.1.65" evidence="12"/>
<evidence type="ECO:0000256" key="9">
    <source>
        <dbReference type="ARBA" id="ARBA00023239"/>
    </source>
</evidence>
<dbReference type="OrthoDB" id="9802030at2"/>
<feature type="chain" id="PRO_5023517370" description="Phosphatidylserine decarboxylase beta chain" evidence="12">
    <location>
        <begin position="1"/>
        <end position="226"/>
    </location>
</feature>
<feature type="active site" description="Schiff-base intermediate with substrate; via pyruvic acid; for decarboxylase activity" evidence="12">
    <location>
        <position position="227"/>
    </location>
</feature>
<comment type="pathway">
    <text evidence="1">Lipid metabolism.</text>
</comment>
<evidence type="ECO:0000256" key="10">
    <source>
        <dbReference type="ARBA" id="ARBA00023264"/>
    </source>
</evidence>
<comment type="subunit">
    <text evidence="12">Heterodimer of a large membrane-associated beta subunit and a small pyruvoyl-containing alpha subunit.</text>
</comment>
<keyword evidence="6 12" id="KW-0472">Membrane</keyword>
<comment type="pathway">
    <text evidence="12">Phospholipid metabolism; phosphatidylethanolamine biosynthesis; phosphatidylethanolamine from CDP-diacylglycerol: step 2/2.</text>
</comment>
<evidence type="ECO:0000256" key="12">
    <source>
        <dbReference type="HAMAP-Rule" id="MF_00662"/>
    </source>
</evidence>
<dbReference type="PANTHER" id="PTHR10067:SF6">
    <property type="entry name" value="PHOSPHATIDYLSERINE DECARBOXYLASE PROENZYME, MITOCHONDRIAL"/>
    <property type="match status" value="1"/>
</dbReference>
<keyword evidence="5 12" id="KW-0443">Lipid metabolism</keyword>
<dbReference type="HAMAP" id="MF_00662">
    <property type="entry name" value="PS_decarb_PSD_B_type1"/>
    <property type="match status" value="1"/>
</dbReference>
<keyword evidence="10 12" id="KW-1208">Phospholipid metabolism</keyword>
<dbReference type="PATRIC" id="fig|582475.4.peg.4530"/>
<comment type="catalytic activity">
    <reaction evidence="12">
        <text>a 1,2-diacyl-sn-glycero-3-phospho-L-serine + H(+) = a 1,2-diacyl-sn-glycero-3-phosphoethanolamine + CO2</text>
        <dbReference type="Rhea" id="RHEA:20828"/>
        <dbReference type="ChEBI" id="CHEBI:15378"/>
        <dbReference type="ChEBI" id="CHEBI:16526"/>
        <dbReference type="ChEBI" id="CHEBI:57262"/>
        <dbReference type="ChEBI" id="CHEBI:64612"/>
        <dbReference type="EC" id="4.1.1.65"/>
    </reaction>
</comment>
<evidence type="ECO:0000313" key="13">
    <source>
        <dbReference type="EMBL" id="KMY30422.1"/>
    </source>
</evidence>
<comment type="caution">
    <text evidence="13">The sequence shown here is derived from an EMBL/GenBank/DDBJ whole genome shotgun (WGS) entry which is preliminary data.</text>
</comment>
<keyword evidence="3 12" id="KW-0444">Lipid biosynthesis</keyword>
<evidence type="ECO:0000256" key="2">
    <source>
        <dbReference type="ARBA" id="ARBA00022475"/>
    </source>
</evidence>
<feature type="active site" description="Charge relay system; for autoendoproteolytic cleavage activity" evidence="12">
    <location>
        <position position="86"/>
    </location>
</feature>
<dbReference type="GO" id="GO:0005886">
    <property type="term" value="C:plasma membrane"/>
    <property type="evidence" value="ECO:0007669"/>
    <property type="project" value="UniProtKB-SubCell"/>
</dbReference>
<evidence type="ECO:0000256" key="6">
    <source>
        <dbReference type="ARBA" id="ARBA00023136"/>
    </source>
</evidence>
<evidence type="ECO:0000256" key="1">
    <source>
        <dbReference type="ARBA" id="ARBA00005189"/>
    </source>
</evidence>
<evidence type="ECO:0000256" key="8">
    <source>
        <dbReference type="ARBA" id="ARBA00023209"/>
    </source>
</evidence>
<dbReference type="NCBIfam" id="NF002853">
    <property type="entry name" value="PRK03140.1"/>
    <property type="match status" value="1"/>
</dbReference>
<dbReference type="PANTHER" id="PTHR10067">
    <property type="entry name" value="PHOSPHATIDYLSERINE DECARBOXYLASE"/>
    <property type="match status" value="1"/>
</dbReference>
<evidence type="ECO:0000256" key="7">
    <source>
        <dbReference type="ARBA" id="ARBA00023145"/>
    </source>
</evidence>
<keyword evidence="4 12" id="KW-0210">Decarboxylase</keyword>
<dbReference type="GeneID" id="96599958"/>
<sequence length="260" mass="29813">MKEKLYQRLIELTNGKQSSHLLQSIAKAKWSKRMIPSYMKVYDINLEEVSKKQQQFSSLHDFFTRELLEDARPIEQNPTTYVSPVDAKVESFGRIEWDMTFHVKGKPYALHDLLGNAERATQYADGHFIVFYLSPADYHRIHSPIDGEVLRQYTLGQKSFPVNQLGLTYGKKPISHNYRSVTELKVANNQQIAFIKVGATFVNSIMLTNTTTQWHKGEEVGYFSFGSTVVMLFEKDAIEFTENVVQGSPIRMGEAFANML</sequence>
<name>A0A0K9F884_9BACI</name>
<dbReference type="UniPathway" id="UPA00558">
    <property type="reaction ID" value="UER00616"/>
</dbReference>
<dbReference type="InterPro" id="IPR033178">
    <property type="entry name" value="PSD_type1_pro"/>
</dbReference>
<dbReference type="InterPro" id="IPR033177">
    <property type="entry name" value="PSD-B"/>
</dbReference>
<comment type="function">
    <text evidence="12">Catalyzes the formation of phosphatidylethanolamine (PtdEtn) from phosphatidylserine (PtdSer).</text>
</comment>
<gene>
    <name evidence="12" type="primary">psd</name>
    <name evidence="13" type="ORF">ACZ11_17175</name>
</gene>
<keyword evidence="9 12" id="KW-0456">Lyase</keyword>
<comment type="similarity">
    <text evidence="12">Belongs to the phosphatidylserine decarboxylase family. PSD-B subfamily. Prokaryotic type I sub-subfamily.</text>
</comment>
<accession>A0A0K9F884</accession>
<protein>
    <recommendedName>
        <fullName evidence="12">Phosphatidylserine decarboxylase proenzyme</fullName>
        <ecNumber evidence="12">4.1.1.65</ecNumber>
    </recommendedName>
    <component>
        <recommendedName>
            <fullName evidence="12">Phosphatidylserine decarboxylase alpha chain</fullName>
        </recommendedName>
    </component>
    <component>
        <recommendedName>
            <fullName evidence="12">Phosphatidylserine decarboxylase beta chain</fullName>
        </recommendedName>
    </component>
</protein>
<keyword evidence="11 12" id="KW-0670">Pyruvate</keyword>
<dbReference type="InterPro" id="IPR003817">
    <property type="entry name" value="PS_Dcarbxylase"/>
</dbReference>
<evidence type="ECO:0000256" key="5">
    <source>
        <dbReference type="ARBA" id="ARBA00023098"/>
    </source>
</evidence>
<evidence type="ECO:0000313" key="14">
    <source>
        <dbReference type="Proteomes" id="UP000037326"/>
    </source>
</evidence>
<reference evidence="14" key="1">
    <citation type="submission" date="2015-07" db="EMBL/GenBank/DDBJ databases">
        <authorList>
            <consortium name="Consortium for Microbial Forensics and Genomics (microFORGE)"/>
            <person name="Knight B.M."/>
            <person name="Roberts D.P."/>
            <person name="Lin D."/>
            <person name="Hari K."/>
            <person name="Fletcher J."/>
            <person name="Melcher U."/>
            <person name="Blagden T."/>
            <person name="Winegar R.A."/>
        </authorList>
    </citation>
    <scope>NUCLEOTIDE SEQUENCE [LARGE SCALE GENOMIC DNA]</scope>
    <source>
        <strain evidence="14">DSM 23493</strain>
    </source>
</reference>
<dbReference type="RefSeq" id="WP_049667746.1">
    <property type="nucleotide sequence ID" value="NZ_LFXJ01000008.1"/>
</dbReference>
<dbReference type="GO" id="GO:0004609">
    <property type="term" value="F:phosphatidylserine decarboxylase activity"/>
    <property type="evidence" value="ECO:0007669"/>
    <property type="project" value="UniProtKB-UniRule"/>
</dbReference>
<dbReference type="Pfam" id="PF02666">
    <property type="entry name" value="PS_Dcarbxylase"/>
    <property type="match status" value="1"/>
</dbReference>
<comment type="cofactor">
    <cofactor evidence="12">
        <name>pyruvate</name>
        <dbReference type="ChEBI" id="CHEBI:15361"/>
    </cofactor>
    <text evidence="12">Binds 1 pyruvoyl group covalently per subunit.</text>
</comment>
<evidence type="ECO:0000256" key="3">
    <source>
        <dbReference type="ARBA" id="ARBA00022516"/>
    </source>
</evidence>
<feature type="active site" description="Charge relay system; for autoendoproteolytic cleavage activity" evidence="12">
    <location>
        <position position="142"/>
    </location>
</feature>
<keyword evidence="2 12" id="KW-1003">Cell membrane</keyword>
<proteinExistence type="inferred from homology"/>